<gene>
    <name evidence="1" type="ORF">DFR48_10118</name>
</gene>
<organism evidence="1 2">
    <name type="scientific">Ciceribacter lividus</name>
    <dbReference type="NCBI Taxonomy" id="1197950"/>
    <lineage>
        <taxon>Bacteria</taxon>
        <taxon>Pseudomonadati</taxon>
        <taxon>Pseudomonadota</taxon>
        <taxon>Alphaproteobacteria</taxon>
        <taxon>Hyphomicrobiales</taxon>
        <taxon>Rhizobiaceae</taxon>
        <taxon>Ciceribacter</taxon>
    </lineage>
</organism>
<evidence type="ECO:0000313" key="2">
    <source>
        <dbReference type="Proteomes" id="UP000252582"/>
    </source>
</evidence>
<dbReference type="EMBL" id="QPIX01000001">
    <property type="protein sequence ID" value="RCW28010.1"/>
    <property type="molecule type" value="Genomic_DNA"/>
</dbReference>
<protein>
    <submittedName>
        <fullName evidence="1">Uncharacterized protein</fullName>
    </submittedName>
</protein>
<name>A0A6I7HRR5_9HYPH</name>
<dbReference type="AlphaFoldDB" id="A0A6I7HRR5"/>
<keyword evidence="2" id="KW-1185">Reference proteome</keyword>
<accession>A0A6I7HRR5</accession>
<comment type="caution">
    <text evidence="1">The sequence shown here is derived from an EMBL/GenBank/DDBJ whole genome shotgun (WGS) entry which is preliminary data.</text>
</comment>
<reference evidence="1 2" key="1">
    <citation type="submission" date="2018-07" db="EMBL/GenBank/DDBJ databases">
        <title>Genomic Encyclopedia of Type Strains, Phase IV (KMG-IV): sequencing the most valuable type-strain genomes for metagenomic binning, comparative biology and taxonomic classification.</title>
        <authorList>
            <person name="Goeker M."/>
        </authorList>
    </citation>
    <scope>NUCLEOTIDE SEQUENCE [LARGE SCALE GENOMIC DNA]</scope>
    <source>
        <strain evidence="1 2">DSM 25528</strain>
    </source>
</reference>
<proteinExistence type="predicted"/>
<dbReference type="RefSeq" id="WP_170141757.1">
    <property type="nucleotide sequence ID" value="NZ_QPIX01000001.1"/>
</dbReference>
<sequence>MKNDTCAACDCKLDDGRIAVRIGGKTVEVCCQECADALREAYQAIGRQPAAHMQN</sequence>
<dbReference type="Proteomes" id="UP000252582">
    <property type="component" value="Unassembled WGS sequence"/>
</dbReference>
<evidence type="ECO:0000313" key="1">
    <source>
        <dbReference type="EMBL" id="RCW28010.1"/>
    </source>
</evidence>